<comment type="caution">
    <text evidence="1">The sequence shown here is derived from an EMBL/GenBank/DDBJ whole genome shotgun (WGS) entry which is preliminary data.</text>
</comment>
<dbReference type="EMBL" id="JAHUTJ010073897">
    <property type="protein sequence ID" value="MED6292686.1"/>
    <property type="molecule type" value="Genomic_DNA"/>
</dbReference>
<sequence length="115" mass="12834">MQRMQFSCCHCALHIYAITAEVMPSLRGPCWHMVEMEAVSPSCPQTPRQQGSGGTLTPPPQVFTFELQQYERSVQGDLPASKELHLLANMCHVITWTRTIASGTHCTWTDQLGDS</sequence>
<gene>
    <name evidence="1" type="ORF">CHARACLAT_002905</name>
</gene>
<accession>A0ABU7EZQ7</accession>
<evidence type="ECO:0000313" key="1">
    <source>
        <dbReference type="EMBL" id="MED6292686.1"/>
    </source>
</evidence>
<dbReference type="Proteomes" id="UP001352852">
    <property type="component" value="Unassembled WGS sequence"/>
</dbReference>
<reference evidence="1 2" key="1">
    <citation type="submission" date="2021-06" db="EMBL/GenBank/DDBJ databases">
        <authorList>
            <person name="Palmer J.M."/>
        </authorList>
    </citation>
    <scope>NUCLEOTIDE SEQUENCE [LARGE SCALE GENOMIC DNA]</scope>
    <source>
        <strain evidence="1 2">CL_MEX2019</strain>
        <tissue evidence="1">Muscle</tissue>
    </source>
</reference>
<proteinExistence type="predicted"/>
<keyword evidence="2" id="KW-1185">Reference proteome</keyword>
<organism evidence="1 2">
    <name type="scientific">Characodon lateralis</name>
    <dbReference type="NCBI Taxonomy" id="208331"/>
    <lineage>
        <taxon>Eukaryota</taxon>
        <taxon>Metazoa</taxon>
        <taxon>Chordata</taxon>
        <taxon>Craniata</taxon>
        <taxon>Vertebrata</taxon>
        <taxon>Euteleostomi</taxon>
        <taxon>Actinopterygii</taxon>
        <taxon>Neopterygii</taxon>
        <taxon>Teleostei</taxon>
        <taxon>Neoteleostei</taxon>
        <taxon>Acanthomorphata</taxon>
        <taxon>Ovalentaria</taxon>
        <taxon>Atherinomorphae</taxon>
        <taxon>Cyprinodontiformes</taxon>
        <taxon>Goodeidae</taxon>
        <taxon>Characodon</taxon>
    </lineage>
</organism>
<protein>
    <submittedName>
        <fullName evidence="1">Uncharacterized protein</fullName>
    </submittedName>
</protein>
<evidence type="ECO:0000313" key="2">
    <source>
        <dbReference type="Proteomes" id="UP001352852"/>
    </source>
</evidence>
<name>A0ABU7EZQ7_9TELE</name>